<dbReference type="GO" id="GO:0003676">
    <property type="term" value="F:nucleic acid binding"/>
    <property type="evidence" value="ECO:0007669"/>
    <property type="project" value="InterPro"/>
</dbReference>
<feature type="compositionally biased region" description="Low complexity" evidence="1">
    <location>
        <begin position="138"/>
        <end position="149"/>
    </location>
</feature>
<dbReference type="Proteomes" id="UP001190700">
    <property type="component" value="Unassembled WGS sequence"/>
</dbReference>
<feature type="domain" description="CCHC-type" evidence="2">
    <location>
        <begin position="645"/>
        <end position="661"/>
    </location>
</feature>
<evidence type="ECO:0000256" key="1">
    <source>
        <dbReference type="SAM" id="MobiDB-lite"/>
    </source>
</evidence>
<dbReference type="EMBL" id="LGRX02032631">
    <property type="protein sequence ID" value="KAK3243811.1"/>
    <property type="molecule type" value="Genomic_DNA"/>
</dbReference>
<sequence length="724" mass="79485">MFPARAAVAAEENHSLTPEMAVKTLLKDKALRDQAFECLPAERQRAIASAKAAGEDVHWEQEGWEAMMAAQRTVLQERSTPHPLPVRSPTPKDTDLVWYEHTKALHPTLSEDEAWQLAVHNHSGASTAQTSGTGGGVSSSVSSAQPSGSETAALEEWRYPSVPITVEQGIRDHVRVHNSGVEEATAIAAKYSNLAVSYGHAKNHRVRETLPSPVMQLISDTGHTVPEGAGCVRCGRLLRSPEGQIRVTPGLIWDVMLGSNRTCVQVPLCQECTKPPWTGALAQLPIIPTPDVTTPQSQPRSTSDQQPPPDPDPPPRRDAPEQERGPPPRRDASEQEREPPLRSETDPARLEQTRLKKLEAEDRLLSTLRKLRERITTYTCPLDQTTGEKSSGHLLQPLKLLMRELQDYFKEPQVKRALATKKMNEDDEGSEATVSTVSEELRLIIRDRVEGSVQGLLNQKVLTGQMNTLDDLIGTLARSCISDAHLSILPSMLSRSRQASGRNAGRNARTFHHALMEAFELMESLHKHGVTGPVSRASLPGIFLSGLTPELHARVHKELLGKVDFHQSTGPAGWEAELLRIYVEQATLEERRDPVGLKAARDQSPFPVAALVECLDEHVEQCYALPTAPAEVEGRQLPGSSTYTGCRKCKSKEHLARDCPQQHDQQKKAAWVKCIWDEAFETLENSGASSELMEETFAVIAQERGSDFGEGEAAGASSSPGRKA</sequence>
<feature type="region of interest" description="Disordered" evidence="1">
    <location>
        <begin position="122"/>
        <end position="154"/>
    </location>
</feature>
<name>A0AAE0BVX7_9CHLO</name>
<dbReference type="Pfam" id="PF00098">
    <property type="entry name" value="zf-CCHC"/>
    <property type="match status" value="1"/>
</dbReference>
<dbReference type="AlphaFoldDB" id="A0AAE0BVX7"/>
<proteinExistence type="predicted"/>
<keyword evidence="4" id="KW-1185">Reference proteome</keyword>
<reference evidence="3 4" key="1">
    <citation type="journal article" date="2015" name="Genome Biol. Evol.">
        <title>Comparative Genomics of a Bacterivorous Green Alga Reveals Evolutionary Causalities and Consequences of Phago-Mixotrophic Mode of Nutrition.</title>
        <authorList>
            <person name="Burns J.A."/>
            <person name="Paasch A."/>
            <person name="Narechania A."/>
            <person name="Kim E."/>
        </authorList>
    </citation>
    <scope>NUCLEOTIDE SEQUENCE [LARGE SCALE GENOMIC DNA]</scope>
    <source>
        <strain evidence="3 4">PLY_AMNH</strain>
    </source>
</reference>
<feature type="region of interest" description="Disordered" evidence="1">
    <location>
        <begin position="287"/>
        <end position="355"/>
    </location>
</feature>
<evidence type="ECO:0000259" key="2">
    <source>
        <dbReference type="SMART" id="SM00343"/>
    </source>
</evidence>
<dbReference type="SMART" id="SM00343">
    <property type="entry name" value="ZnF_C2HC"/>
    <property type="match status" value="1"/>
</dbReference>
<evidence type="ECO:0000313" key="3">
    <source>
        <dbReference type="EMBL" id="KAK3243811.1"/>
    </source>
</evidence>
<gene>
    <name evidence="3" type="ORF">CYMTET_46549</name>
</gene>
<protein>
    <recommendedName>
        <fullName evidence="2">CCHC-type domain-containing protein</fullName>
    </recommendedName>
</protein>
<accession>A0AAE0BVX7</accession>
<dbReference type="InterPro" id="IPR001878">
    <property type="entry name" value="Znf_CCHC"/>
</dbReference>
<dbReference type="GO" id="GO:0008270">
    <property type="term" value="F:zinc ion binding"/>
    <property type="evidence" value="ECO:0007669"/>
    <property type="project" value="InterPro"/>
</dbReference>
<feature type="compositionally biased region" description="Basic and acidic residues" evidence="1">
    <location>
        <begin position="313"/>
        <end position="355"/>
    </location>
</feature>
<evidence type="ECO:0000313" key="4">
    <source>
        <dbReference type="Proteomes" id="UP001190700"/>
    </source>
</evidence>
<feature type="compositionally biased region" description="Low complexity" evidence="1">
    <location>
        <begin position="293"/>
        <end position="305"/>
    </location>
</feature>
<comment type="caution">
    <text evidence="3">The sequence shown here is derived from an EMBL/GenBank/DDBJ whole genome shotgun (WGS) entry which is preliminary data.</text>
</comment>
<feature type="region of interest" description="Disordered" evidence="1">
    <location>
        <begin position="703"/>
        <end position="724"/>
    </location>
</feature>
<organism evidence="3 4">
    <name type="scientific">Cymbomonas tetramitiformis</name>
    <dbReference type="NCBI Taxonomy" id="36881"/>
    <lineage>
        <taxon>Eukaryota</taxon>
        <taxon>Viridiplantae</taxon>
        <taxon>Chlorophyta</taxon>
        <taxon>Pyramimonadophyceae</taxon>
        <taxon>Pyramimonadales</taxon>
        <taxon>Pyramimonadaceae</taxon>
        <taxon>Cymbomonas</taxon>
    </lineage>
</organism>